<protein>
    <submittedName>
        <fullName evidence="1">Uncharacterized protein</fullName>
    </submittedName>
</protein>
<sequence>MIKTRIEYLLAEEQPLYQDLLNKLQNVVTLKGAEIYRRCNLLPCSIHLALIVLAGITFTQGSTVREGRKCHSRRQGNDWRSDLIPKSEKDKETTWARATSKELANDTFENVSPDQLANNSDAFDLKRRKCRVCDPRQQPNCGECSNCKNMIKSGGPWRSKQTCVKRRCLHMGIQEENDEDPENHDPSDSNAEPS</sequence>
<comment type="caution">
    <text evidence="1">The sequence shown here is derived from an EMBL/GenBank/DDBJ whole genome shotgun (WGS) entry which is preliminary data.</text>
</comment>
<name>A0ACC2N4W1_9HYME</name>
<proteinExistence type="predicted"/>
<keyword evidence="2" id="KW-1185">Reference proteome</keyword>
<evidence type="ECO:0000313" key="1">
    <source>
        <dbReference type="EMBL" id="KAJ8665926.1"/>
    </source>
</evidence>
<evidence type="ECO:0000313" key="2">
    <source>
        <dbReference type="Proteomes" id="UP001239111"/>
    </source>
</evidence>
<accession>A0ACC2N4W1</accession>
<organism evidence="1 2">
    <name type="scientific">Eretmocerus hayati</name>
    <dbReference type="NCBI Taxonomy" id="131215"/>
    <lineage>
        <taxon>Eukaryota</taxon>
        <taxon>Metazoa</taxon>
        <taxon>Ecdysozoa</taxon>
        <taxon>Arthropoda</taxon>
        <taxon>Hexapoda</taxon>
        <taxon>Insecta</taxon>
        <taxon>Pterygota</taxon>
        <taxon>Neoptera</taxon>
        <taxon>Endopterygota</taxon>
        <taxon>Hymenoptera</taxon>
        <taxon>Apocrita</taxon>
        <taxon>Proctotrupomorpha</taxon>
        <taxon>Chalcidoidea</taxon>
        <taxon>Aphelinidae</taxon>
        <taxon>Aphelininae</taxon>
        <taxon>Eretmocerus</taxon>
    </lineage>
</organism>
<gene>
    <name evidence="1" type="ORF">QAD02_007588</name>
</gene>
<dbReference type="Proteomes" id="UP001239111">
    <property type="component" value="Chromosome 4"/>
</dbReference>
<dbReference type="EMBL" id="CM056744">
    <property type="protein sequence ID" value="KAJ8665926.1"/>
    <property type="molecule type" value="Genomic_DNA"/>
</dbReference>
<reference evidence="1" key="1">
    <citation type="submission" date="2023-04" db="EMBL/GenBank/DDBJ databases">
        <title>A chromosome-level genome assembly of the parasitoid wasp Eretmocerus hayati.</title>
        <authorList>
            <person name="Zhong Y."/>
            <person name="Liu S."/>
            <person name="Liu Y."/>
        </authorList>
    </citation>
    <scope>NUCLEOTIDE SEQUENCE</scope>
    <source>
        <strain evidence="1">ZJU_SS_LIU_2023</strain>
    </source>
</reference>